<gene>
    <name evidence="1" type="ORF">g.3697</name>
</gene>
<organism evidence="1">
    <name type="scientific">Cuerna arida</name>
    <dbReference type="NCBI Taxonomy" id="1464854"/>
    <lineage>
        <taxon>Eukaryota</taxon>
        <taxon>Metazoa</taxon>
        <taxon>Ecdysozoa</taxon>
        <taxon>Arthropoda</taxon>
        <taxon>Hexapoda</taxon>
        <taxon>Insecta</taxon>
        <taxon>Pterygota</taxon>
        <taxon>Neoptera</taxon>
        <taxon>Paraneoptera</taxon>
        <taxon>Hemiptera</taxon>
        <taxon>Auchenorrhyncha</taxon>
        <taxon>Membracoidea</taxon>
        <taxon>Cicadellidae</taxon>
        <taxon>Cicadellinae</taxon>
        <taxon>Proconiini</taxon>
        <taxon>Cuerna</taxon>
    </lineage>
</organism>
<feature type="non-terminal residue" evidence="1">
    <location>
        <position position="1"/>
    </location>
</feature>
<proteinExistence type="predicted"/>
<evidence type="ECO:0000313" key="1">
    <source>
        <dbReference type="EMBL" id="JAS61371.1"/>
    </source>
</evidence>
<name>A0A1B6GG36_9HEMI</name>
<protein>
    <submittedName>
        <fullName evidence="1">Uncharacterized protein</fullName>
    </submittedName>
</protein>
<dbReference type="AlphaFoldDB" id="A0A1B6GG36"/>
<reference evidence="1" key="1">
    <citation type="submission" date="2015-11" db="EMBL/GenBank/DDBJ databases">
        <title>De novo transcriptome assembly of four potential Pierce s Disease insect vectors from Arizona vineyards.</title>
        <authorList>
            <person name="Tassone E.E."/>
        </authorList>
    </citation>
    <scope>NUCLEOTIDE SEQUENCE</scope>
</reference>
<sequence>SVLPHALSNIELVERLIKFTWKSCFELRKVAAFWPSINSWIKMCFNRQIIMEQEMQKIITNFSEEILSQGETISGLTNLLLSHLKQELNGARYVEIMLPTLTSALLFGPVLRRDQRI</sequence>
<accession>A0A1B6GG36</accession>
<dbReference type="EMBL" id="GECZ01008398">
    <property type="protein sequence ID" value="JAS61371.1"/>
    <property type="molecule type" value="Transcribed_RNA"/>
</dbReference>
<feature type="non-terminal residue" evidence="1">
    <location>
        <position position="117"/>
    </location>
</feature>